<proteinExistence type="predicted"/>
<dbReference type="AlphaFoldDB" id="E8WVX7"/>
<dbReference type="InterPro" id="IPR007712">
    <property type="entry name" value="RelE/ParE_toxin"/>
</dbReference>
<dbReference type="HOGENOM" id="CLU_147162_10_3_0"/>
<evidence type="ECO:0000256" key="1">
    <source>
        <dbReference type="ARBA" id="ARBA00022649"/>
    </source>
</evidence>
<evidence type="ECO:0000313" key="2">
    <source>
        <dbReference type="EMBL" id="ADW70736.1"/>
    </source>
</evidence>
<dbReference type="KEGG" id="acm:AciX9_3735"/>
<keyword evidence="3" id="KW-1185">Reference proteome</keyword>
<dbReference type="Gene3D" id="3.30.2310.20">
    <property type="entry name" value="RelE-like"/>
    <property type="match status" value="1"/>
</dbReference>
<dbReference type="PaxDb" id="1198114-AciX9_3735"/>
<dbReference type="InterPro" id="IPR035093">
    <property type="entry name" value="RelE/ParE_toxin_dom_sf"/>
</dbReference>
<dbReference type="STRING" id="1198114.AciX9_3735"/>
<name>E8WVX7_GRATM</name>
<accession>E8WVX7</accession>
<dbReference type="eggNOG" id="COG3668">
    <property type="taxonomic scope" value="Bacteria"/>
</dbReference>
<evidence type="ECO:0000313" key="3">
    <source>
        <dbReference type="Proteomes" id="UP000000343"/>
    </source>
</evidence>
<dbReference type="OrthoDB" id="122484at2"/>
<gene>
    <name evidence="2" type="ordered locus">AciX9_3735</name>
</gene>
<keyword evidence="1" id="KW-1277">Toxin-antitoxin system</keyword>
<sequence>MRIELSAFIEGDLSVIADFIAEGAPVRAVTFIQEIRACFARIGKDPLLYQLRPDIGSDARVAVVGRYVILFRIRDEIVKIERVLYGGRDLPNLML</sequence>
<organism evidence="3">
    <name type="scientific">Granulicella tundricola (strain ATCC BAA-1859 / DSM 23138 / MP5ACTX9)</name>
    <dbReference type="NCBI Taxonomy" id="1198114"/>
    <lineage>
        <taxon>Bacteria</taxon>
        <taxon>Pseudomonadati</taxon>
        <taxon>Acidobacteriota</taxon>
        <taxon>Terriglobia</taxon>
        <taxon>Terriglobales</taxon>
        <taxon>Acidobacteriaceae</taxon>
        <taxon>Granulicella</taxon>
    </lineage>
</organism>
<reference evidence="3" key="1">
    <citation type="submission" date="2011-01" db="EMBL/GenBank/DDBJ databases">
        <title>Complete sequence of chromosome of Acidobacterium sp. MP5ACTX9.</title>
        <authorList>
            <consortium name="US DOE Joint Genome Institute"/>
            <person name="Lucas S."/>
            <person name="Copeland A."/>
            <person name="Lapidus A."/>
            <person name="Cheng J.-F."/>
            <person name="Goodwin L."/>
            <person name="Pitluck S."/>
            <person name="Teshima H."/>
            <person name="Detter J.C."/>
            <person name="Han C."/>
            <person name="Tapia R."/>
            <person name="Land M."/>
            <person name="Hauser L."/>
            <person name="Kyrpides N."/>
            <person name="Ivanova N."/>
            <person name="Ovchinnikova G."/>
            <person name="Pagani I."/>
            <person name="Rawat S.R."/>
            <person name="Mannisto M."/>
            <person name="Haggblom M.M."/>
            <person name="Woyke T."/>
        </authorList>
    </citation>
    <scope>NUCLEOTIDE SEQUENCE [LARGE SCALE GENOMIC DNA]</scope>
    <source>
        <strain evidence="3">MP5ACTX9</strain>
    </source>
</reference>
<dbReference type="Proteomes" id="UP000000343">
    <property type="component" value="Chromosome"/>
</dbReference>
<dbReference type="EMBL" id="CP002480">
    <property type="protein sequence ID" value="ADW70736.1"/>
    <property type="molecule type" value="Genomic_DNA"/>
</dbReference>
<dbReference type="RefSeq" id="WP_013582045.1">
    <property type="nucleotide sequence ID" value="NC_015064.1"/>
</dbReference>
<protein>
    <submittedName>
        <fullName evidence="2">Plasmid stabilization system</fullName>
    </submittedName>
</protein>
<dbReference type="Pfam" id="PF05016">
    <property type="entry name" value="ParE_toxin"/>
    <property type="match status" value="1"/>
</dbReference>